<dbReference type="EMBL" id="LR797079">
    <property type="protein sequence ID" value="CAB4185758.1"/>
    <property type="molecule type" value="Genomic_DNA"/>
</dbReference>
<evidence type="ECO:0000313" key="1">
    <source>
        <dbReference type="EMBL" id="CAB4174637.1"/>
    </source>
</evidence>
<protein>
    <submittedName>
        <fullName evidence="4">Uncharacterized protein</fullName>
    </submittedName>
</protein>
<accession>A0A6J5SQ92</accession>
<evidence type="ECO:0000313" key="3">
    <source>
        <dbReference type="EMBL" id="CAB4193050.1"/>
    </source>
</evidence>
<dbReference type="EMBL" id="LR796912">
    <property type="protein sequence ID" value="CAB4174637.1"/>
    <property type="molecule type" value="Genomic_DNA"/>
</dbReference>
<proteinExistence type="predicted"/>
<gene>
    <name evidence="2" type="ORF">UFOVP1123_137</name>
    <name evidence="3" type="ORF">UFOVP1239_14</name>
    <name evidence="4" type="ORF">UFOVP1484_141</name>
    <name evidence="5" type="ORF">UFOVP1577_5</name>
    <name evidence="1" type="ORF">UFOVP961_67</name>
</gene>
<dbReference type="EMBL" id="LR797194">
    <property type="protein sequence ID" value="CAB4193050.1"/>
    <property type="molecule type" value="Genomic_DNA"/>
</dbReference>
<dbReference type="EMBL" id="LR797435">
    <property type="protein sequence ID" value="CAB4216240.1"/>
    <property type="molecule type" value="Genomic_DNA"/>
</dbReference>
<sequence length="73" mass="8542">MYDALSKALFRTRKSFTAMCKEMNIDPEWADPDMLSVISCDNCSWWEKPTNMIEDEYGTVFCIVCDNLDNLKF</sequence>
<name>A0A6J5SQ92_9CAUD</name>
<reference evidence="4" key="1">
    <citation type="submission" date="2020-05" db="EMBL/GenBank/DDBJ databases">
        <authorList>
            <person name="Chiriac C."/>
            <person name="Salcher M."/>
            <person name="Ghai R."/>
            <person name="Kavagutti S V."/>
        </authorList>
    </citation>
    <scope>NUCLEOTIDE SEQUENCE</scope>
</reference>
<dbReference type="EMBL" id="LR798422">
    <property type="protein sequence ID" value="CAB5230475.1"/>
    <property type="molecule type" value="Genomic_DNA"/>
</dbReference>
<evidence type="ECO:0000313" key="2">
    <source>
        <dbReference type="EMBL" id="CAB4185758.1"/>
    </source>
</evidence>
<evidence type="ECO:0000313" key="5">
    <source>
        <dbReference type="EMBL" id="CAB5230475.1"/>
    </source>
</evidence>
<organism evidence="4">
    <name type="scientific">uncultured Caudovirales phage</name>
    <dbReference type="NCBI Taxonomy" id="2100421"/>
    <lineage>
        <taxon>Viruses</taxon>
        <taxon>Duplodnaviria</taxon>
        <taxon>Heunggongvirae</taxon>
        <taxon>Uroviricota</taxon>
        <taxon>Caudoviricetes</taxon>
        <taxon>Peduoviridae</taxon>
        <taxon>Maltschvirus</taxon>
        <taxon>Maltschvirus maltsch</taxon>
    </lineage>
</organism>
<evidence type="ECO:0000313" key="4">
    <source>
        <dbReference type="EMBL" id="CAB4216240.1"/>
    </source>
</evidence>